<dbReference type="Pfam" id="PF11887">
    <property type="entry name" value="Mce4_CUP1"/>
    <property type="match status" value="1"/>
</dbReference>
<dbReference type="PANTHER" id="PTHR33371">
    <property type="entry name" value="INTERMEMBRANE PHOSPHOLIPID TRANSPORT SYSTEM BINDING PROTEIN MLAD-RELATED"/>
    <property type="match status" value="1"/>
</dbReference>
<gene>
    <name evidence="5" type="ORF">GII31_19325</name>
</gene>
<evidence type="ECO:0000259" key="3">
    <source>
        <dbReference type="Pfam" id="PF02470"/>
    </source>
</evidence>
<dbReference type="Pfam" id="PF02470">
    <property type="entry name" value="MlaD"/>
    <property type="match status" value="1"/>
</dbReference>
<dbReference type="EMBL" id="CP045809">
    <property type="protein sequence ID" value="QHN36735.1"/>
    <property type="molecule type" value="Genomic_DNA"/>
</dbReference>
<reference evidence="5" key="1">
    <citation type="journal article" date="2021" name="Nat. Microbiol.">
        <title>Cocultivation of an ultrasmall environmental parasitic bacterium with lytic ability against bacteria associated with wastewater foams.</title>
        <authorList>
            <person name="Batinovic S."/>
            <person name="Rose J.J.A."/>
            <person name="Ratcliffe J."/>
            <person name="Seviour R.J."/>
            <person name="Petrovski S."/>
        </authorList>
    </citation>
    <scope>NUCLEOTIDE SEQUENCE</scope>
    <source>
        <strain evidence="5">CON9</strain>
    </source>
</reference>
<keyword evidence="2" id="KW-1133">Transmembrane helix</keyword>
<dbReference type="PANTHER" id="PTHR33371:SF16">
    <property type="entry name" value="MCE-FAMILY PROTEIN MCE3F"/>
    <property type="match status" value="1"/>
</dbReference>
<feature type="compositionally biased region" description="Polar residues" evidence="1">
    <location>
        <begin position="405"/>
        <end position="423"/>
    </location>
</feature>
<proteinExistence type="predicted"/>
<dbReference type="RefSeq" id="WP_260840122.1">
    <property type="nucleotide sequence ID" value="NZ_CP045809.1"/>
</dbReference>
<keyword evidence="2" id="KW-0472">Membrane</keyword>
<dbReference type="InterPro" id="IPR024516">
    <property type="entry name" value="Mce_C"/>
</dbReference>
<dbReference type="InterPro" id="IPR003399">
    <property type="entry name" value="Mce/MlaD"/>
</dbReference>
<evidence type="ECO:0000259" key="4">
    <source>
        <dbReference type="Pfam" id="PF11887"/>
    </source>
</evidence>
<feature type="transmembrane region" description="Helical" evidence="2">
    <location>
        <begin position="12"/>
        <end position="32"/>
    </location>
</feature>
<dbReference type="InterPro" id="IPR005693">
    <property type="entry name" value="Mce"/>
</dbReference>
<feature type="domain" description="Mce/MlaD" evidence="3">
    <location>
        <begin position="40"/>
        <end position="114"/>
    </location>
</feature>
<organism evidence="5 6">
    <name type="scientific">Gordonia pseudamarae</name>
    <dbReference type="NCBI Taxonomy" id="2831662"/>
    <lineage>
        <taxon>Bacteria</taxon>
        <taxon>Bacillati</taxon>
        <taxon>Actinomycetota</taxon>
        <taxon>Actinomycetes</taxon>
        <taxon>Mycobacteriales</taxon>
        <taxon>Gordoniaceae</taxon>
        <taxon>Gordonia</taxon>
    </lineage>
</organism>
<accession>A0ABX6ILS2</accession>
<protein>
    <submittedName>
        <fullName evidence="5">MCE family protein</fullName>
    </submittedName>
</protein>
<keyword evidence="6" id="KW-1185">Reference proteome</keyword>
<keyword evidence="2" id="KW-0812">Transmembrane</keyword>
<name>A0ABX6ILS2_9ACTN</name>
<evidence type="ECO:0000313" key="6">
    <source>
        <dbReference type="Proteomes" id="UP001059836"/>
    </source>
</evidence>
<feature type="domain" description="Mammalian cell entry C-terminal" evidence="4">
    <location>
        <begin position="120"/>
        <end position="320"/>
    </location>
</feature>
<dbReference type="Proteomes" id="UP001059836">
    <property type="component" value="Chromosome"/>
</dbReference>
<evidence type="ECO:0000256" key="2">
    <source>
        <dbReference type="SAM" id="Phobius"/>
    </source>
</evidence>
<dbReference type="NCBIfam" id="TIGR00996">
    <property type="entry name" value="Mtu_fam_mce"/>
    <property type="match status" value="1"/>
</dbReference>
<dbReference type="InterPro" id="IPR052336">
    <property type="entry name" value="MlaD_Phospholipid_Transporter"/>
</dbReference>
<evidence type="ECO:0000256" key="1">
    <source>
        <dbReference type="SAM" id="MobiDB-lite"/>
    </source>
</evidence>
<evidence type="ECO:0000313" key="5">
    <source>
        <dbReference type="EMBL" id="QHN36735.1"/>
    </source>
</evidence>
<feature type="compositionally biased region" description="Polar residues" evidence="1">
    <location>
        <begin position="432"/>
        <end position="441"/>
    </location>
</feature>
<sequence length="494" mass="52849">MLHSTLVRFQLVFFTVVAVIGVGYAAFAYAGIQRQTGIGMYTVTTELEDTGGLYVNALVTYRGVKVGTVTDVGLRSPGARAELQISSDYKIPADLDARVRSISAVGEQFVDLIPRTGDGPRLKDGDVIAADRTHIPVATTTVIEDVRALLQAVPKDDLDTTLREASTTLTGMGRQLNTGLSAATRVVDRASRNLDPTLRLIDSAQRPLTQIAQSDKAIDTFSRNLASFTQQLTMSDGAVRLALDTGDGFFDSASSLMQDLTPTAGVLLSNLQSVGQVVRVNLPGVRHILVVYPAVAAAVNTMHTGLQDPADRSTGQGRLDLKLFNTANPVPCTHGYQEITRRDPADLSTAPAPENSYCKLKVDDFRGVRGARNLPCATNPAVRTADVAKCPRGLPSTWPELLSRPGQTYRPSTGRSTPNTPHTPDSAHRSGTRPTGSSQRTAPRVTAVPYDPATGRFRTPTGTTYSIGTIARGISGGKEKTSWPQLFLPEPAAR</sequence>
<feature type="region of interest" description="Disordered" evidence="1">
    <location>
        <begin position="393"/>
        <end position="494"/>
    </location>
</feature>